<feature type="lipid moiety-binding region" description="S-diacylglycerol cysteine" evidence="7">
    <location>
        <position position="24"/>
    </location>
</feature>
<dbReference type="PANTHER" id="PTHR30429:SF0">
    <property type="entry name" value="METHIONINE-BINDING LIPOPROTEIN METQ"/>
    <property type="match status" value="1"/>
</dbReference>
<dbReference type="Proteomes" id="UP001144204">
    <property type="component" value="Unassembled WGS sequence"/>
</dbReference>
<keyword evidence="10" id="KW-1185">Reference proteome</keyword>
<keyword evidence="3" id="KW-0472">Membrane</keyword>
<evidence type="ECO:0000256" key="7">
    <source>
        <dbReference type="PIRSR" id="PIRSR002854-1"/>
    </source>
</evidence>
<accession>A0A9W6B1A7</accession>
<dbReference type="GO" id="GO:0016020">
    <property type="term" value="C:membrane"/>
    <property type="evidence" value="ECO:0007669"/>
    <property type="project" value="UniProtKB-SubCell"/>
</dbReference>
<keyword evidence="2 8" id="KW-0732">Signal</keyword>
<sequence>MKKFVKYLCLAVALLALPITLAACGNSGSKVVKVGIVGTDDQRIWNPLKSQLKKKGITLKLVTFSDYSQPNGALQNGEINLNAFQHKLFLDNWNKTNHGDLVSIGKTYLSPIGAYSHKIKNVSQIKNGDKIAIPNDAVNGGRALHLLANEGLIKLDNKPLPTTSDITSNPKHLKISSLDGSQEPRSLDDVTVAIINNTFALDAKLNPSNAIFREKVNKQSEPYINLIAAKKSDQNNKTLKEVVKAYQTSSNAKRIYKLYDHADIPAWNIKLK</sequence>
<protein>
    <recommendedName>
        <fullName evidence="6">Lipoprotein</fullName>
    </recommendedName>
</protein>
<dbReference type="AlphaFoldDB" id="A0A9W6B1A7"/>
<evidence type="ECO:0000256" key="6">
    <source>
        <dbReference type="PIRNR" id="PIRNR002854"/>
    </source>
</evidence>
<dbReference type="InterPro" id="IPR004872">
    <property type="entry name" value="Lipoprotein_NlpA"/>
</dbReference>
<organism evidence="9 10">
    <name type="scientific">Philodulcilactobacillus myokoensis</name>
    <dbReference type="NCBI Taxonomy" id="2929573"/>
    <lineage>
        <taxon>Bacteria</taxon>
        <taxon>Bacillati</taxon>
        <taxon>Bacillota</taxon>
        <taxon>Bacilli</taxon>
        <taxon>Lactobacillales</taxon>
        <taxon>Lactobacillaceae</taxon>
        <taxon>Philodulcilactobacillus</taxon>
    </lineage>
</organism>
<evidence type="ECO:0000313" key="9">
    <source>
        <dbReference type="EMBL" id="GLB46289.1"/>
    </source>
</evidence>
<feature type="chain" id="PRO_5040763300" description="Lipoprotein" evidence="8">
    <location>
        <begin position="23"/>
        <end position="272"/>
    </location>
</feature>
<dbReference type="SUPFAM" id="SSF53850">
    <property type="entry name" value="Periplasmic binding protein-like II"/>
    <property type="match status" value="1"/>
</dbReference>
<dbReference type="Pfam" id="PF03180">
    <property type="entry name" value="Lipoprotein_9"/>
    <property type="match status" value="1"/>
</dbReference>
<dbReference type="PIRSF" id="PIRSF002854">
    <property type="entry name" value="MetQ"/>
    <property type="match status" value="1"/>
</dbReference>
<dbReference type="PANTHER" id="PTHR30429">
    <property type="entry name" value="D-METHIONINE-BINDING LIPOPROTEIN METQ"/>
    <property type="match status" value="1"/>
</dbReference>
<dbReference type="Gene3D" id="3.40.190.10">
    <property type="entry name" value="Periplasmic binding protein-like II"/>
    <property type="match status" value="2"/>
</dbReference>
<feature type="signal peptide" evidence="8">
    <location>
        <begin position="1"/>
        <end position="22"/>
    </location>
</feature>
<evidence type="ECO:0000256" key="8">
    <source>
        <dbReference type="SAM" id="SignalP"/>
    </source>
</evidence>
<proteinExistence type="inferred from homology"/>
<reference evidence="9" key="2">
    <citation type="journal article" date="2023" name="PLoS ONE">
        <title>Philodulcilactobacillus myokoensis gen. nov., sp. nov., a fructophilic, acidophilic, and agar-phobic lactic acid bacterium isolated from fermented vegetable extracts.</title>
        <authorList>
            <person name="Kouya T."/>
            <person name="Ishiyama Y."/>
            <person name="Ohashi S."/>
            <person name="Kumakubo R."/>
            <person name="Yamazaki T."/>
            <person name="Otaki T."/>
        </authorList>
    </citation>
    <scope>NUCLEOTIDE SEQUENCE</scope>
    <source>
        <strain evidence="9">WR16-4</strain>
    </source>
</reference>
<dbReference type="RefSeq" id="WP_286135746.1">
    <property type="nucleotide sequence ID" value="NZ_BRPL01000002.1"/>
</dbReference>
<gene>
    <name evidence="9" type="ORF">WR164_02680</name>
</gene>
<name>A0A9W6B1A7_9LACO</name>
<dbReference type="EMBL" id="BRPL01000002">
    <property type="protein sequence ID" value="GLB46289.1"/>
    <property type="molecule type" value="Genomic_DNA"/>
</dbReference>
<evidence type="ECO:0000256" key="3">
    <source>
        <dbReference type="ARBA" id="ARBA00023136"/>
    </source>
</evidence>
<keyword evidence="4" id="KW-0564">Palmitate</keyword>
<evidence type="ECO:0000256" key="4">
    <source>
        <dbReference type="ARBA" id="ARBA00023139"/>
    </source>
</evidence>
<comment type="similarity">
    <text evidence="6">Belongs to the nlpA lipoprotein family.</text>
</comment>
<evidence type="ECO:0000256" key="5">
    <source>
        <dbReference type="ARBA" id="ARBA00023288"/>
    </source>
</evidence>
<keyword evidence="5 6" id="KW-0449">Lipoprotein</keyword>
<evidence type="ECO:0000313" key="10">
    <source>
        <dbReference type="Proteomes" id="UP001144204"/>
    </source>
</evidence>
<reference evidence="9" key="1">
    <citation type="submission" date="2022-07" db="EMBL/GenBank/DDBJ databases">
        <authorList>
            <person name="Kouya T."/>
            <person name="Ishiyama Y."/>
        </authorList>
    </citation>
    <scope>NUCLEOTIDE SEQUENCE</scope>
    <source>
        <strain evidence="9">WR16-4</strain>
    </source>
</reference>
<evidence type="ECO:0000256" key="1">
    <source>
        <dbReference type="ARBA" id="ARBA00004635"/>
    </source>
</evidence>
<dbReference type="PROSITE" id="PS51257">
    <property type="entry name" value="PROKAR_LIPOPROTEIN"/>
    <property type="match status" value="1"/>
</dbReference>
<evidence type="ECO:0000256" key="2">
    <source>
        <dbReference type="ARBA" id="ARBA00022729"/>
    </source>
</evidence>
<comment type="subcellular location">
    <subcellularLocation>
        <location evidence="1">Membrane</location>
        <topology evidence="1">Lipid-anchor</topology>
    </subcellularLocation>
</comment>
<comment type="caution">
    <text evidence="9">The sequence shown here is derived from an EMBL/GenBank/DDBJ whole genome shotgun (WGS) entry which is preliminary data.</text>
</comment>